<comment type="pathway">
    <text evidence="1">Protein modification; protein ubiquitination.</text>
</comment>
<evidence type="ECO:0000313" key="5">
    <source>
        <dbReference type="EMBL" id="CAD6256099.1"/>
    </source>
</evidence>
<comment type="similarity">
    <text evidence="2">Belongs to the Tdpoz family.</text>
</comment>
<proteinExistence type="inferred from homology"/>
<dbReference type="AlphaFoldDB" id="A0A811QIU8"/>
<accession>A0A811QIU8</accession>
<sequence>MSSTNAASAVGIISSDGEALTTSAIVAAEAMTGSHVLQIKGYSITTKELGNGKHIKSSTFSVGGHRWYIRYYPDGNVLENAGWISIYLQHDHTDAAVEVNARFVFGVLDDSGKYVPMFSSETSVDDTFSSKNRCWGFSKFVSRKALEESSYIRDDCLKIRCDVIVSKGISTEATMQFVLVPPSNMHRHFGSLLSGAVGADVTFEVAGDMFAAHRCVLAARSSVFMAELFGPMKEKAMNCIEIKDMEASVFEAMLHFIYTDTMPDIDQEDAFVITHHLLVAADRYDLERLKLICEDKLCMCIDTSTVVTTLALAERHGCQGLKKACFELLKSPSHLKTVMATEGFDLLLASCPSLIKELLAKVAPCP</sequence>
<dbReference type="Pfam" id="PF00651">
    <property type="entry name" value="BTB"/>
    <property type="match status" value="1"/>
</dbReference>
<evidence type="ECO:0000256" key="1">
    <source>
        <dbReference type="ARBA" id="ARBA00004906"/>
    </source>
</evidence>
<dbReference type="InterPro" id="IPR000210">
    <property type="entry name" value="BTB/POZ_dom"/>
</dbReference>
<dbReference type="SMART" id="SM00225">
    <property type="entry name" value="BTB"/>
    <property type="match status" value="1"/>
</dbReference>
<dbReference type="GO" id="GO:0016567">
    <property type="term" value="P:protein ubiquitination"/>
    <property type="evidence" value="ECO:0007669"/>
    <property type="project" value="InterPro"/>
</dbReference>
<evidence type="ECO:0000259" key="3">
    <source>
        <dbReference type="PROSITE" id="PS50097"/>
    </source>
</evidence>
<gene>
    <name evidence="5" type="ORF">NCGR_LOCUS39619</name>
</gene>
<dbReference type="InterPro" id="IPR056423">
    <property type="entry name" value="BACK_BPM_SPOP"/>
</dbReference>
<dbReference type="Pfam" id="PF24570">
    <property type="entry name" value="BACK_BPM_SPOP"/>
    <property type="match status" value="1"/>
</dbReference>
<dbReference type="SUPFAM" id="SSF49599">
    <property type="entry name" value="TRAF domain-like"/>
    <property type="match status" value="1"/>
</dbReference>
<dbReference type="InterPro" id="IPR011333">
    <property type="entry name" value="SKP1/BTB/POZ_sf"/>
</dbReference>
<dbReference type="EMBL" id="CAJGYO010000010">
    <property type="protein sequence ID" value="CAD6256099.1"/>
    <property type="molecule type" value="Genomic_DNA"/>
</dbReference>
<evidence type="ECO:0000259" key="4">
    <source>
        <dbReference type="PROSITE" id="PS50144"/>
    </source>
</evidence>
<dbReference type="InterPro" id="IPR045005">
    <property type="entry name" value="BPM1-6"/>
</dbReference>
<dbReference type="SMART" id="SM00061">
    <property type="entry name" value="MATH"/>
    <property type="match status" value="1"/>
</dbReference>
<keyword evidence="6" id="KW-1185">Reference proteome</keyword>
<dbReference type="Pfam" id="PF22486">
    <property type="entry name" value="MATH_2"/>
    <property type="match status" value="1"/>
</dbReference>
<protein>
    <submittedName>
        <fullName evidence="5">Uncharacterized protein</fullName>
    </submittedName>
</protein>
<name>A0A811QIU8_9POAL</name>
<dbReference type="Proteomes" id="UP000604825">
    <property type="component" value="Unassembled WGS sequence"/>
</dbReference>
<comment type="caution">
    <text evidence="5">The sequence shown here is derived from an EMBL/GenBank/DDBJ whole genome shotgun (WGS) entry which is preliminary data.</text>
</comment>
<evidence type="ECO:0000256" key="2">
    <source>
        <dbReference type="ARBA" id="ARBA00010846"/>
    </source>
</evidence>
<dbReference type="PROSITE" id="PS50144">
    <property type="entry name" value="MATH"/>
    <property type="match status" value="1"/>
</dbReference>
<dbReference type="Gene3D" id="1.25.40.420">
    <property type="match status" value="1"/>
</dbReference>
<dbReference type="InterPro" id="IPR002083">
    <property type="entry name" value="MATH/TRAF_dom"/>
</dbReference>
<dbReference type="PANTHER" id="PTHR26379">
    <property type="entry name" value="BTB/POZ AND MATH DOMAIN-CONTAINING PROTEIN 1"/>
    <property type="match status" value="1"/>
</dbReference>
<dbReference type="InterPro" id="IPR008974">
    <property type="entry name" value="TRAF-like"/>
</dbReference>
<dbReference type="CDD" id="cd00121">
    <property type="entry name" value="MATH"/>
    <property type="match status" value="1"/>
</dbReference>
<dbReference type="OrthoDB" id="657261at2759"/>
<feature type="domain" description="MATH" evidence="4">
    <location>
        <begin position="32"/>
        <end position="163"/>
    </location>
</feature>
<dbReference type="Gene3D" id="3.30.710.10">
    <property type="entry name" value="Potassium Channel Kv1.1, Chain A"/>
    <property type="match status" value="1"/>
</dbReference>
<dbReference type="CDD" id="cd18280">
    <property type="entry name" value="BTB_POZ_BPM_plant"/>
    <property type="match status" value="1"/>
</dbReference>
<dbReference type="SUPFAM" id="SSF54695">
    <property type="entry name" value="POZ domain"/>
    <property type="match status" value="1"/>
</dbReference>
<organism evidence="5 6">
    <name type="scientific">Miscanthus lutarioriparius</name>
    <dbReference type="NCBI Taxonomy" id="422564"/>
    <lineage>
        <taxon>Eukaryota</taxon>
        <taxon>Viridiplantae</taxon>
        <taxon>Streptophyta</taxon>
        <taxon>Embryophyta</taxon>
        <taxon>Tracheophyta</taxon>
        <taxon>Spermatophyta</taxon>
        <taxon>Magnoliopsida</taxon>
        <taxon>Liliopsida</taxon>
        <taxon>Poales</taxon>
        <taxon>Poaceae</taxon>
        <taxon>PACMAD clade</taxon>
        <taxon>Panicoideae</taxon>
        <taxon>Andropogonodae</taxon>
        <taxon>Andropogoneae</taxon>
        <taxon>Saccharinae</taxon>
        <taxon>Miscanthus</taxon>
    </lineage>
</organism>
<dbReference type="PANTHER" id="PTHR26379:SF483">
    <property type="entry name" value="OS11G0619800 PROTEIN"/>
    <property type="match status" value="1"/>
</dbReference>
<feature type="domain" description="BTB" evidence="3">
    <location>
        <begin position="199"/>
        <end position="266"/>
    </location>
</feature>
<dbReference type="PROSITE" id="PS50097">
    <property type="entry name" value="BTB"/>
    <property type="match status" value="1"/>
</dbReference>
<reference evidence="5" key="1">
    <citation type="submission" date="2020-10" db="EMBL/GenBank/DDBJ databases">
        <authorList>
            <person name="Han B."/>
            <person name="Lu T."/>
            <person name="Zhao Q."/>
            <person name="Huang X."/>
            <person name="Zhao Y."/>
        </authorList>
    </citation>
    <scope>NUCLEOTIDE SEQUENCE</scope>
</reference>
<evidence type="ECO:0000313" key="6">
    <source>
        <dbReference type="Proteomes" id="UP000604825"/>
    </source>
</evidence>
<dbReference type="Gene3D" id="2.60.210.10">
    <property type="entry name" value="Apoptosis, Tumor Necrosis Factor Receptor Associated Protein 2, Chain A"/>
    <property type="match status" value="1"/>
</dbReference>